<evidence type="ECO:0000256" key="3">
    <source>
        <dbReference type="ARBA" id="ARBA00008621"/>
    </source>
</evidence>
<reference evidence="14 15" key="1">
    <citation type="submission" date="2011-04" db="EMBL/GenBank/DDBJ databases">
        <title>The Genome Sequence of Clostridium citroniae WAL-19142.</title>
        <authorList>
            <consortium name="The Broad Institute Genome Sequencing Platform"/>
            <person name="Earl A."/>
            <person name="Ward D."/>
            <person name="Feldgarden M."/>
            <person name="Gevers D."/>
            <person name="Warren Y.A."/>
            <person name="Tyrrell K.L."/>
            <person name="Citron D.M."/>
            <person name="Goldstein E.J."/>
            <person name="Daigneault M."/>
            <person name="Allen-Vercoe E."/>
            <person name="Young S.K."/>
            <person name="Zeng Q."/>
            <person name="Gargeya S."/>
            <person name="Fitzgerald M."/>
            <person name="Haas B."/>
            <person name="Abouelleil A."/>
            <person name="Alvarado L."/>
            <person name="Arachchi H.M."/>
            <person name="Berlin A."/>
            <person name="Brown A."/>
            <person name="Chapman S.B."/>
            <person name="Chen Z."/>
            <person name="Dunbar C."/>
            <person name="Freedman E."/>
            <person name="Gearin G."/>
            <person name="Gellesch M."/>
            <person name="Goldberg J."/>
            <person name="Griggs A."/>
            <person name="Gujja S."/>
            <person name="Heilman E.R."/>
            <person name="Heiman D."/>
            <person name="Howarth C."/>
            <person name="Larson L."/>
            <person name="Lui A."/>
            <person name="MacDonald P.J."/>
            <person name="Mehta T."/>
            <person name="Montmayeur A."/>
            <person name="Murphy C."/>
            <person name="Neiman D."/>
            <person name="Pearson M."/>
            <person name="Priest M."/>
            <person name="Roberts A."/>
            <person name="Saif S."/>
            <person name="Shea T."/>
            <person name="Shenoy N."/>
            <person name="Sisk P."/>
            <person name="Stolte C."/>
            <person name="Sykes S."/>
            <person name="White J."/>
            <person name="Yandava C."/>
            <person name="Wortman J."/>
            <person name="Nusbaum C."/>
            <person name="Birren B."/>
        </authorList>
    </citation>
    <scope>NUCLEOTIDE SEQUENCE [LARGE SCALE GENOMIC DNA]</scope>
    <source>
        <strain evidence="14 15">WAL-19142</strain>
    </source>
</reference>
<evidence type="ECO:0000256" key="9">
    <source>
        <dbReference type="ARBA" id="ARBA00029596"/>
    </source>
</evidence>
<evidence type="ECO:0000256" key="6">
    <source>
        <dbReference type="ARBA" id="ARBA00012947"/>
    </source>
</evidence>
<evidence type="ECO:0000256" key="2">
    <source>
        <dbReference type="ARBA" id="ARBA00001968"/>
    </source>
</evidence>
<name>A0A0J9CB08_9FIRM</name>
<comment type="similarity">
    <text evidence="3">Belongs to the class II aldolase/RraA-like family.</text>
</comment>
<evidence type="ECO:0000256" key="4">
    <source>
        <dbReference type="ARBA" id="ARBA00011233"/>
    </source>
</evidence>
<dbReference type="GO" id="GO:0046872">
    <property type="term" value="F:metal ion binding"/>
    <property type="evidence" value="ECO:0007669"/>
    <property type="project" value="UniProtKB-KW"/>
</dbReference>
<dbReference type="AlphaFoldDB" id="A0A0J9CB08"/>
<keyword evidence="13" id="KW-0479">Metal-binding</keyword>
<dbReference type="PANTHER" id="PTHR33254:SF4">
    <property type="entry name" value="4-HYDROXY-4-METHYL-2-OXOGLUTARATE ALDOLASE 3-RELATED"/>
    <property type="match status" value="1"/>
</dbReference>
<dbReference type="CDD" id="cd16841">
    <property type="entry name" value="RraA_family"/>
    <property type="match status" value="1"/>
</dbReference>
<evidence type="ECO:0000256" key="12">
    <source>
        <dbReference type="ARBA" id="ARBA00047973"/>
    </source>
</evidence>
<comment type="function">
    <text evidence="8">Catalyzes the aldol cleavage of 4-hydroxy-4-methyl-2-oxoglutarate (HMG) into 2 molecules of pyruvate. Also contains a secondary oxaloacetate (OAA) decarboxylase activity due to the common pyruvate enolate transition state formed following C-C bond cleavage in the retro-aldol and decarboxylation reactions.</text>
</comment>
<evidence type="ECO:0000313" key="14">
    <source>
        <dbReference type="EMBL" id="KMW22343.1"/>
    </source>
</evidence>
<comment type="cofactor">
    <cofactor evidence="13">
        <name>Mg(2+)</name>
        <dbReference type="ChEBI" id="CHEBI:18420"/>
    </cofactor>
</comment>
<feature type="binding site" evidence="13">
    <location>
        <begin position="99"/>
        <end position="102"/>
    </location>
    <ligand>
        <name>substrate</name>
    </ligand>
</feature>
<accession>A0A0J9CB08</accession>
<dbReference type="Pfam" id="PF03737">
    <property type="entry name" value="RraA-like"/>
    <property type="match status" value="1"/>
</dbReference>
<comment type="caution">
    <text evidence="14">The sequence shown here is derived from an EMBL/GenBank/DDBJ whole genome shotgun (WGS) entry which is preliminary data.</text>
</comment>
<dbReference type="InterPro" id="IPR005493">
    <property type="entry name" value="RraA/RraA-like"/>
</dbReference>
<dbReference type="EMBL" id="ADLK01000010">
    <property type="protein sequence ID" value="KMW22343.1"/>
    <property type="molecule type" value="Genomic_DNA"/>
</dbReference>
<comment type="subunit">
    <text evidence="4">Homotrimer.</text>
</comment>
<dbReference type="EC" id="4.1.1.112" evidence="6"/>
<dbReference type="PATRIC" id="fig|742734.4.peg.1512"/>
<evidence type="ECO:0000256" key="5">
    <source>
        <dbReference type="ARBA" id="ARBA00012213"/>
    </source>
</evidence>
<protein>
    <recommendedName>
        <fullName evidence="7">Putative 4-hydroxy-4-methyl-2-oxoglutarate aldolase</fullName>
        <ecNumber evidence="6">4.1.1.112</ecNumber>
        <ecNumber evidence="5">4.1.3.17</ecNumber>
    </recommendedName>
    <alternativeName>
        <fullName evidence="11">Oxaloacetate decarboxylase</fullName>
    </alternativeName>
    <alternativeName>
        <fullName evidence="9">Regulator of ribonuclease activity homolog</fullName>
    </alternativeName>
    <alternativeName>
        <fullName evidence="10">RraA-like protein</fullName>
    </alternativeName>
</protein>
<dbReference type="Gene3D" id="3.50.30.40">
    <property type="entry name" value="Ribonuclease E inhibitor RraA/RraA-like"/>
    <property type="match status" value="1"/>
</dbReference>
<organism evidence="14 15">
    <name type="scientific">[Clostridium] citroniae WAL-19142</name>
    <dbReference type="NCBI Taxonomy" id="742734"/>
    <lineage>
        <taxon>Bacteria</taxon>
        <taxon>Bacillati</taxon>
        <taxon>Bacillota</taxon>
        <taxon>Clostridia</taxon>
        <taxon>Lachnospirales</taxon>
        <taxon>Lachnospiraceae</taxon>
        <taxon>Enterocloster</taxon>
    </lineage>
</organism>
<dbReference type="EC" id="4.1.3.17" evidence="5"/>
<dbReference type="RefSeq" id="WP_007863058.1">
    <property type="nucleotide sequence ID" value="NZ_KQ235876.1"/>
</dbReference>
<feature type="binding site" evidence="13">
    <location>
        <position position="122"/>
    </location>
    <ligand>
        <name>Mg(2+)</name>
        <dbReference type="ChEBI" id="CHEBI:18420"/>
    </ligand>
</feature>
<dbReference type="GO" id="GO:0047443">
    <property type="term" value="F:4-hydroxy-4-methyl-2-oxoglutarate aldolase activity"/>
    <property type="evidence" value="ECO:0007669"/>
    <property type="project" value="UniProtKB-EC"/>
</dbReference>
<sequence>MKLWNNESEKFALMKEKLYTPVVGDILDNMGYYHQFLPQDIRPLREDMKVAGKAMTVLMIDVYGPQKKPFGFLTEALDQLEENEIYIAAGGSKRCAYWGELLTATARCRKAVGAVVNGWHRDTPQVLSQDWPVFSCGCYAQDSSVRTQVVDYRCDIEIGQVTIHDGDLIFGDVDGVLIIPKQVADEVIEKALEKAAGEKVVRKAIESGMTATAAFEKYGIL</sequence>
<dbReference type="GeneID" id="93166770"/>
<dbReference type="SUPFAM" id="SSF89562">
    <property type="entry name" value="RraA-like"/>
    <property type="match status" value="1"/>
</dbReference>
<evidence type="ECO:0000256" key="11">
    <source>
        <dbReference type="ARBA" id="ARBA00032305"/>
    </source>
</evidence>
<comment type="catalytic activity">
    <reaction evidence="12">
        <text>oxaloacetate + H(+) = pyruvate + CO2</text>
        <dbReference type="Rhea" id="RHEA:15641"/>
        <dbReference type="ChEBI" id="CHEBI:15361"/>
        <dbReference type="ChEBI" id="CHEBI:15378"/>
        <dbReference type="ChEBI" id="CHEBI:16452"/>
        <dbReference type="ChEBI" id="CHEBI:16526"/>
        <dbReference type="EC" id="4.1.1.112"/>
    </reaction>
</comment>
<dbReference type="OrthoDB" id="9784786at2"/>
<evidence type="ECO:0000256" key="13">
    <source>
        <dbReference type="PIRSR" id="PIRSR605493-1"/>
    </source>
</evidence>
<evidence type="ECO:0000313" key="15">
    <source>
        <dbReference type="Proteomes" id="UP000037392"/>
    </source>
</evidence>
<dbReference type="Proteomes" id="UP000037392">
    <property type="component" value="Unassembled WGS sequence"/>
</dbReference>
<dbReference type="PANTHER" id="PTHR33254">
    <property type="entry name" value="4-HYDROXY-4-METHYL-2-OXOGLUTARATE ALDOLASE 3-RELATED"/>
    <property type="match status" value="1"/>
</dbReference>
<comment type="cofactor">
    <cofactor evidence="2">
        <name>a divalent metal cation</name>
        <dbReference type="ChEBI" id="CHEBI:60240"/>
    </cofactor>
</comment>
<keyword evidence="13" id="KW-0460">Magnesium</keyword>
<dbReference type="InterPro" id="IPR036704">
    <property type="entry name" value="RraA/RraA-like_sf"/>
</dbReference>
<gene>
    <name evidence="14" type="ORF">HMPREF9470_01412</name>
</gene>
<evidence type="ECO:0000256" key="8">
    <source>
        <dbReference type="ARBA" id="ARBA00025046"/>
    </source>
</evidence>
<comment type="catalytic activity">
    <reaction evidence="1">
        <text>4-hydroxy-4-methyl-2-oxoglutarate = 2 pyruvate</text>
        <dbReference type="Rhea" id="RHEA:22748"/>
        <dbReference type="ChEBI" id="CHEBI:15361"/>
        <dbReference type="ChEBI" id="CHEBI:58276"/>
        <dbReference type="EC" id="4.1.3.17"/>
    </reaction>
</comment>
<evidence type="ECO:0000256" key="10">
    <source>
        <dbReference type="ARBA" id="ARBA00030169"/>
    </source>
</evidence>
<evidence type="ECO:0000256" key="7">
    <source>
        <dbReference type="ARBA" id="ARBA00016549"/>
    </source>
</evidence>
<feature type="binding site" evidence="13">
    <location>
        <position position="121"/>
    </location>
    <ligand>
        <name>substrate</name>
    </ligand>
</feature>
<dbReference type="GO" id="GO:0008948">
    <property type="term" value="F:oxaloacetate decarboxylase activity"/>
    <property type="evidence" value="ECO:0007669"/>
    <property type="project" value="UniProtKB-EC"/>
</dbReference>
<proteinExistence type="inferred from homology"/>
<evidence type="ECO:0000256" key="1">
    <source>
        <dbReference type="ARBA" id="ARBA00001342"/>
    </source>
</evidence>